<evidence type="ECO:0000256" key="4">
    <source>
        <dbReference type="ARBA" id="ARBA00022679"/>
    </source>
</evidence>
<evidence type="ECO:0000256" key="2">
    <source>
        <dbReference type="ARBA" id="ARBA00012438"/>
    </source>
</evidence>
<proteinExistence type="predicted"/>
<dbReference type="GO" id="GO:0016020">
    <property type="term" value="C:membrane"/>
    <property type="evidence" value="ECO:0007669"/>
    <property type="project" value="UniProtKB-SubCell"/>
</dbReference>
<evidence type="ECO:0000313" key="11">
    <source>
        <dbReference type="Proteomes" id="UP000534294"/>
    </source>
</evidence>
<feature type="transmembrane region" description="Helical" evidence="7">
    <location>
        <begin position="159"/>
        <end position="177"/>
    </location>
</feature>
<evidence type="ECO:0000256" key="5">
    <source>
        <dbReference type="ARBA" id="ARBA00022777"/>
    </source>
</evidence>
<keyword evidence="4" id="KW-0808">Transferase</keyword>
<dbReference type="SUPFAM" id="SSF47384">
    <property type="entry name" value="Homodimeric domain of signal transducing histidine kinase"/>
    <property type="match status" value="1"/>
</dbReference>
<keyword evidence="6 7" id="KW-0472">Membrane</keyword>
<dbReference type="InterPro" id="IPR035965">
    <property type="entry name" value="PAS-like_dom_sf"/>
</dbReference>
<keyword evidence="7" id="KW-1133">Transmembrane helix</keyword>
<evidence type="ECO:0000259" key="8">
    <source>
        <dbReference type="PROSITE" id="PS50109"/>
    </source>
</evidence>
<dbReference type="Proteomes" id="UP000534294">
    <property type="component" value="Unassembled WGS sequence"/>
</dbReference>
<dbReference type="EC" id="2.7.13.3" evidence="2"/>
<dbReference type="InterPro" id="IPR013655">
    <property type="entry name" value="PAS_fold_3"/>
</dbReference>
<dbReference type="InterPro" id="IPR050351">
    <property type="entry name" value="BphY/WalK/GraS-like"/>
</dbReference>
<dbReference type="PANTHER" id="PTHR42878:SF15">
    <property type="entry name" value="BACTERIOPHYTOCHROME"/>
    <property type="match status" value="1"/>
</dbReference>
<dbReference type="Gene3D" id="1.10.287.130">
    <property type="match status" value="1"/>
</dbReference>
<evidence type="ECO:0000256" key="6">
    <source>
        <dbReference type="ARBA" id="ARBA00023136"/>
    </source>
</evidence>
<dbReference type="InterPro" id="IPR000014">
    <property type="entry name" value="PAS"/>
</dbReference>
<feature type="transmembrane region" description="Helical" evidence="7">
    <location>
        <begin position="260"/>
        <end position="281"/>
    </location>
</feature>
<name>A0A7W7YJ67_9BACT</name>
<dbReference type="Pfam" id="PF08447">
    <property type="entry name" value="PAS_3"/>
    <property type="match status" value="1"/>
</dbReference>
<dbReference type="InterPro" id="IPR004358">
    <property type="entry name" value="Sig_transdc_His_kin-like_C"/>
</dbReference>
<organism evidence="10 11">
    <name type="scientific">Prosthecobacter dejongeii</name>
    <dbReference type="NCBI Taxonomy" id="48465"/>
    <lineage>
        <taxon>Bacteria</taxon>
        <taxon>Pseudomonadati</taxon>
        <taxon>Verrucomicrobiota</taxon>
        <taxon>Verrucomicrobiia</taxon>
        <taxon>Verrucomicrobiales</taxon>
        <taxon>Verrucomicrobiaceae</taxon>
        <taxon>Prosthecobacter</taxon>
    </lineage>
</organism>
<dbReference type="PRINTS" id="PR00344">
    <property type="entry name" value="BCTRLSENSOR"/>
</dbReference>
<keyword evidence="5" id="KW-0418">Kinase</keyword>
<feature type="transmembrane region" description="Helical" evidence="7">
    <location>
        <begin position="12"/>
        <end position="35"/>
    </location>
</feature>
<dbReference type="Gene3D" id="3.30.450.20">
    <property type="entry name" value="PAS domain"/>
    <property type="match status" value="1"/>
</dbReference>
<dbReference type="SMART" id="SM00091">
    <property type="entry name" value="PAS"/>
    <property type="match status" value="1"/>
</dbReference>
<dbReference type="Gene3D" id="3.30.565.10">
    <property type="entry name" value="Histidine kinase-like ATPase, C-terminal domain"/>
    <property type="match status" value="1"/>
</dbReference>
<evidence type="ECO:0000256" key="3">
    <source>
        <dbReference type="ARBA" id="ARBA00022553"/>
    </source>
</evidence>
<feature type="transmembrane region" description="Helical" evidence="7">
    <location>
        <begin position="183"/>
        <end position="208"/>
    </location>
</feature>
<dbReference type="InterPro" id="IPR036890">
    <property type="entry name" value="HATPase_C_sf"/>
</dbReference>
<dbReference type="NCBIfam" id="TIGR00229">
    <property type="entry name" value="sensory_box"/>
    <property type="match status" value="1"/>
</dbReference>
<feature type="transmembrane region" description="Helical" evidence="7">
    <location>
        <begin position="228"/>
        <end position="248"/>
    </location>
</feature>
<dbReference type="InterPro" id="IPR003594">
    <property type="entry name" value="HATPase_dom"/>
</dbReference>
<evidence type="ECO:0000313" key="10">
    <source>
        <dbReference type="EMBL" id="MBB5037074.1"/>
    </source>
</evidence>
<reference evidence="10 11" key="1">
    <citation type="submission" date="2020-08" db="EMBL/GenBank/DDBJ databases">
        <title>Genomic Encyclopedia of Type Strains, Phase IV (KMG-IV): sequencing the most valuable type-strain genomes for metagenomic binning, comparative biology and taxonomic classification.</title>
        <authorList>
            <person name="Goeker M."/>
        </authorList>
    </citation>
    <scope>NUCLEOTIDE SEQUENCE [LARGE SCALE GENOMIC DNA]</scope>
    <source>
        <strain evidence="10 11">DSM 12251</strain>
    </source>
</reference>
<feature type="domain" description="Histidine kinase" evidence="8">
    <location>
        <begin position="436"/>
        <end position="647"/>
    </location>
</feature>
<protein>
    <recommendedName>
        <fullName evidence="2">histidine kinase</fullName>
        <ecNumber evidence="2">2.7.13.3</ecNumber>
    </recommendedName>
</protein>
<gene>
    <name evidence="10" type="ORF">HNQ64_001316</name>
</gene>
<dbReference type="FunFam" id="1.10.287.130:FF:000070">
    <property type="entry name" value="Histidine kinase sensor protein"/>
    <property type="match status" value="1"/>
</dbReference>
<dbReference type="RefSeq" id="WP_184206603.1">
    <property type="nucleotide sequence ID" value="NZ_JACHIF010000002.1"/>
</dbReference>
<sequence>MVHRFHGFLSALSARVSPVVSVLAIGAGVAALVGWNWHVEVLRRGLAGAVSMNPVTALLFILAGICLALHGRPFSGARGLWAQGLALVVMGVGGWRLLAYGVEGMGRLDQWFFADQLAGDLPGRVNEMSPNAALGFVLLGLGLLVMNWTTRRGFRPTEVCALLLNLLSFLALLGYLYEVPWLYGVVTFIPMALPTAAVFLLLSAGLLFARRDRGWMRLILSSSPGGVLVRQLFPLLVPALVLLGWLRLAGERRGLFVAEMGTTLYTIVAILLVGGLIWWSARTLHHTDKARRQAEHFFTLSMDMLCIADREGKLRRINPAFAETLGLTMEEMLGRSFLEFIHPEDREKTEREAEQVILGQPTRVFENRYCCRDGTYRWFWWQAQFYEDDGLIFATGRDVTEQKRAQREFRLLNEALHERATQLDASNQELEAFSYSVSHDLRAPLRGISGFAQALEERAKGMLDETSQSYLLRVRRAADRMGYLIDDLLKLSRLTRTEMRLEAVDLTGQALGILTQLKQRDAERQVEWRVQGGMTLQADPALMQVLMENLLENAWKFTSKNPQAQIVVEMSVGESGEKICHVRDNGVGFDMRYASKLFGAFQRLHSMVEFPGTGIGLATVQRVVRRHGGRVWADSEMNVGTTFSFVV</sequence>
<feature type="transmembrane region" description="Helical" evidence="7">
    <location>
        <begin position="80"/>
        <end position="98"/>
    </location>
</feature>
<evidence type="ECO:0000259" key="9">
    <source>
        <dbReference type="PROSITE" id="PS50112"/>
    </source>
</evidence>
<dbReference type="GO" id="GO:0000156">
    <property type="term" value="F:phosphorelay response regulator activity"/>
    <property type="evidence" value="ECO:0007669"/>
    <property type="project" value="TreeGrafter"/>
</dbReference>
<keyword evidence="7" id="KW-0812">Transmembrane</keyword>
<dbReference type="Pfam" id="PF00512">
    <property type="entry name" value="HisKA"/>
    <property type="match status" value="1"/>
</dbReference>
<dbReference type="InterPro" id="IPR005467">
    <property type="entry name" value="His_kinase_dom"/>
</dbReference>
<dbReference type="GO" id="GO:0007234">
    <property type="term" value="P:osmosensory signaling via phosphorelay pathway"/>
    <property type="evidence" value="ECO:0007669"/>
    <property type="project" value="TreeGrafter"/>
</dbReference>
<evidence type="ECO:0000256" key="1">
    <source>
        <dbReference type="ARBA" id="ARBA00000085"/>
    </source>
</evidence>
<dbReference type="GO" id="GO:0030295">
    <property type="term" value="F:protein kinase activator activity"/>
    <property type="evidence" value="ECO:0007669"/>
    <property type="project" value="TreeGrafter"/>
</dbReference>
<evidence type="ECO:0000256" key="7">
    <source>
        <dbReference type="SAM" id="Phobius"/>
    </source>
</evidence>
<dbReference type="AlphaFoldDB" id="A0A7W7YJ67"/>
<dbReference type="PANTHER" id="PTHR42878">
    <property type="entry name" value="TWO-COMPONENT HISTIDINE KINASE"/>
    <property type="match status" value="1"/>
</dbReference>
<feature type="transmembrane region" description="Helical" evidence="7">
    <location>
        <begin position="47"/>
        <end position="68"/>
    </location>
</feature>
<dbReference type="GO" id="GO:0000155">
    <property type="term" value="F:phosphorelay sensor kinase activity"/>
    <property type="evidence" value="ECO:0007669"/>
    <property type="project" value="InterPro"/>
</dbReference>
<dbReference type="SMART" id="SM00388">
    <property type="entry name" value="HisKA"/>
    <property type="match status" value="1"/>
</dbReference>
<feature type="transmembrane region" description="Helical" evidence="7">
    <location>
        <begin position="128"/>
        <end position="147"/>
    </location>
</feature>
<dbReference type="SMART" id="SM00387">
    <property type="entry name" value="HATPase_c"/>
    <property type="match status" value="1"/>
</dbReference>
<dbReference type="SUPFAM" id="SSF55874">
    <property type="entry name" value="ATPase domain of HSP90 chaperone/DNA topoisomerase II/histidine kinase"/>
    <property type="match status" value="1"/>
</dbReference>
<keyword evidence="11" id="KW-1185">Reference proteome</keyword>
<dbReference type="InterPro" id="IPR036097">
    <property type="entry name" value="HisK_dim/P_sf"/>
</dbReference>
<dbReference type="SUPFAM" id="SSF55785">
    <property type="entry name" value="PYP-like sensor domain (PAS domain)"/>
    <property type="match status" value="1"/>
</dbReference>
<dbReference type="Pfam" id="PF02518">
    <property type="entry name" value="HATPase_c"/>
    <property type="match status" value="1"/>
</dbReference>
<dbReference type="FunFam" id="3.30.565.10:FF:000006">
    <property type="entry name" value="Sensor histidine kinase WalK"/>
    <property type="match status" value="1"/>
</dbReference>
<comment type="catalytic activity">
    <reaction evidence="1">
        <text>ATP + protein L-histidine = ADP + protein N-phospho-L-histidine.</text>
        <dbReference type="EC" id="2.7.13.3"/>
    </reaction>
</comment>
<comment type="caution">
    <text evidence="10">The sequence shown here is derived from an EMBL/GenBank/DDBJ whole genome shotgun (WGS) entry which is preliminary data.</text>
</comment>
<dbReference type="InterPro" id="IPR003661">
    <property type="entry name" value="HisK_dim/P_dom"/>
</dbReference>
<feature type="domain" description="PAS" evidence="9">
    <location>
        <begin position="307"/>
        <end position="360"/>
    </location>
</feature>
<dbReference type="PROSITE" id="PS50112">
    <property type="entry name" value="PAS"/>
    <property type="match status" value="1"/>
</dbReference>
<dbReference type="CDD" id="cd00130">
    <property type="entry name" value="PAS"/>
    <property type="match status" value="1"/>
</dbReference>
<dbReference type="CDD" id="cd00082">
    <property type="entry name" value="HisKA"/>
    <property type="match status" value="1"/>
</dbReference>
<keyword evidence="3" id="KW-0597">Phosphoprotein</keyword>
<dbReference type="PROSITE" id="PS50109">
    <property type="entry name" value="HIS_KIN"/>
    <property type="match status" value="1"/>
</dbReference>
<dbReference type="EMBL" id="JACHIF010000002">
    <property type="protein sequence ID" value="MBB5037074.1"/>
    <property type="molecule type" value="Genomic_DNA"/>
</dbReference>
<accession>A0A7W7YJ67</accession>